<evidence type="ECO:0000256" key="6">
    <source>
        <dbReference type="ARBA" id="ARBA00022954"/>
    </source>
</evidence>
<dbReference type="CDD" id="cd02440">
    <property type="entry name" value="AdoMet_MTases"/>
    <property type="match status" value="1"/>
</dbReference>
<dbReference type="GO" id="GO:0051289">
    <property type="term" value="P:protein homotetramerization"/>
    <property type="evidence" value="ECO:0007669"/>
    <property type="project" value="TreeGrafter"/>
</dbReference>
<dbReference type="InterPro" id="IPR014369">
    <property type="entry name" value="Gly/Sar_N_MeTrfase"/>
</dbReference>
<evidence type="ECO:0000256" key="4">
    <source>
        <dbReference type="ARBA" id="ARBA00022679"/>
    </source>
</evidence>
<feature type="domain" description="Methyltransferase" evidence="8">
    <location>
        <begin position="73"/>
        <end position="182"/>
    </location>
</feature>
<keyword evidence="10" id="KW-1185">Reference proteome</keyword>
<dbReference type="GO" id="GO:0006730">
    <property type="term" value="P:one-carbon metabolic process"/>
    <property type="evidence" value="ECO:0007669"/>
    <property type="project" value="TreeGrafter"/>
</dbReference>
<evidence type="ECO:0000256" key="7">
    <source>
        <dbReference type="ARBA" id="ARBA00048261"/>
    </source>
</evidence>
<sequence length="303" mass="33977">MEKVREPAAIAQDVLLGSLTKICQEQNDVEISMQFECNRKFSSVEQRLDQRSPIIKKFLLDLAKKYETPGRGVLDVACGPGNDSIYLVHGGFKVFSCDLSDGMVEEMRTCKQEFINNGCKEFENWSIFKANMIEIDAVIDSNKNLPPQYDTIVCLEAIMFLMGDQELKKLFSCFEKLLRPGGVIVVDHRNFEVMAKTGKPVNGGINPFTAVEYRHIAGVAPFAIYGPAPEQKPIAVFLAYERPDGSNLYTTSRVFTREQITSLAKSTFGENCKIQILHDLKDESECPPEGTAIITYVIEKPLE</sequence>
<comment type="catalytic activity">
    <reaction evidence="7">
        <text>glycine + S-adenosyl-L-methionine = sarcosine + S-adenosyl-L-homocysteine + H(+)</text>
        <dbReference type="Rhea" id="RHEA:19937"/>
        <dbReference type="ChEBI" id="CHEBI:15378"/>
        <dbReference type="ChEBI" id="CHEBI:57305"/>
        <dbReference type="ChEBI" id="CHEBI:57433"/>
        <dbReference type="ChEBI" id="CHEBI:57856"/>
        <dbReference type="ChEBI" id="CHEBI:59789"/>
        <dbReference type="EC" id="2.1.1.20"/>
    </reaction>
    <physiologicalReaction direction="left-to-right" evidence="7">
        <dbReference type="Rhea" id="RHEA:19938"/>
    </physiologicalReaction>
</comment>
<evidence type="ECO:0000256" key="1">
    <source>
        <dbReference type="ARBA" id="ARBA00011999"/>
    </source>
</evidence>
<accession>A0A7J7JRR6</accession>
<dbReference type="GO" id="GO:1901052">
    <property type="term" value="P:sarcosine metabolic process"/>
    <property type="evidence" value="ECO:0007669"/>
    <property type="project" value="TreeGrafter"/>
</dbReference>
<dbReference type="InterPro" id="IPR041698">
    <property type="entry name" value="Methyltransf_25"/>
</dbReference>
<dbReference type="EC" id="2.1.1.20" evidence="1"/>
<evidence type="ECO:0000259" key="8">
    <source>
        <dbReference type="Pfam" id="PF13649"/>
    </source>
</evidence>
<dbReference type="Pfam" id="PF13649">
    <property type="entry name" value="Methyltransf_25"/>
    <property type="match status" value="1"/>
</dbReference>
<protein>
    <recommendedName>
        <fullName evidence="2">Glycine N-methyltransferase</fullName>
        <ecNumber evidence="1">2.1.1.20</ecNumber>
    </recommendedName>
</protein>
<dbReference type="Proteomes" id="UP000593567">
    <property type="component" value="Unassembled WGS sequence"/>
</dbReference>
<dbReference type="GO" id="GO:1904047">
    <property type="term" value="F:S-adenosyl-L-methionine binding"/>
    <property type="evidence" value="ECO:0007669"/>
    <property type="project" value="TreeGrafter"/>
</dbReference>
<dbReference type="GO" id="GO:0042802">
    <property type="term" value="F:identical protein binding"/>
    <property type="evidence" value="ECO:0007669"/>
    <property type="project" value="TreeGrafter"/>
</dbReference>
<dbReference type="OrthoDB" id="10017101at2759"/>
<dbReference type="GO" id="GO:0046500">
    <property type="term" value="P:S-adenosylmethionine metabolic process"/>
    <property type="evidence" value="ECO:0007669"/>
    <property type="project" value="TreeGrafter"/>
</dbReference>
<dbReference type="PANTHER" id="PTHR16458">
    <property type="entry name" value="GLYCINE N-METHYLTRANSFERASE"/>
    <property type="match status" value="1"/>
</dbReference>
<dbReference type="EMBL" id="VXIV02001924">
    <property type="protein sequence ID" value="KAF6028697.1"/>
    <property type="molecule type" value="Genomic_DNA"/>
</dbReference>
<proteinExistence type="predicted"/>
<dbReference type="Gene3D" id="3.40.50.150">
    <property type="entry name" value="Vaccinia Virus protein VP39"/>
    <property type="match status" value="1"/>
</dbReference>
<dbReference type="GO" id="GO:0032259">
    <property type="term" value="P:methylation"/>
    <property type="evidence" value="ECO:0007669"/>
    <property type="project" value="UniProtKB-KW"/>
</dbReference>
<name>A0A7J7JRR6_BUGNE</name>
<dbReference type="GO" id="GO:0005829">
    <property type="term" value="C:cytosol"/>
    <property type="evidence" value="ECO:0007669"/>
    <property type="project" value="TreeGrafter"/>
</dbReference>
<dbReference type="PANTHER" id="PTHR16458:SF2">
    <property type="entry name" value="GLYCINE N-METHYLTRANSFERASE"/>
    <property type="match status" value="1"/>
</dbReference>
<evidence type="ECO:0000256" key="2">
    <source>
        <dbReference type="ARBA" id="ARBA00019972"/>
    </source>
</evidence>
<dbReference type="GO" id="GO:0046498">
    <property type="term" value="P:S-adenosylhomocysteine metabolic process"/>
    <property type="evidence" value="ECO:0007669"/>
    <property type="project" value="TreeGrafter"/>
</dbReference>
<comment type="caution">
    <text evidence="9">The sequence shown here is derived from an EMBL/GenBank/DDBJ whole genome shotgun (WGS) entry which is preliminary data.</text>
</comment>
<evidence type="ECO:0000313" key="10">
    <source>
        <dbReference type="Proteomes" id="UP000593567"/>
    </source>
</evidence>
<keyword evidence="6" id="KW-0290">Folate-binding</keyword>
<dbReference type="GO" id="GO:0017174">
    <property type="term" value="F:glycine N-methyltransferase activity"/>
    <property type="evidence" value="ECO:0007669"/>
    <property type="project" value="UniProtKB-EC"/>
</dbReference>
<dbReference type="GO" id="GO:0006111">
    <property type="term" value="P:regulation of gluconeogenesis"/>
    <property type="evidence" value="ECO:0007669"/>
    <property type="project" value="TreeGrafter"/>
</dbReference>
<evidence type="ECO:0000313" key="9">
    <source>
        <dbReference type="EMBL" id="KAF6028697.1"/>
    </source>
</evidence>
<reference evidence="9" key="1">
    <citation type="submission" date="2020-06" db="EMBL/GenBank/DDBJ databases">
        <title>Draft genome of Bugula neritina, a colonial animal packing powerful symbionts and potential medicines.</title>
        <authorList>
            <person name="Rayko M."/>
        </authorList>
    </citation>
    <scope>NUCLEOTIDE SEQUENCE [LARGE SCALE GENOMIC DNA]</scope>
    <source>
        <strain evidence="9">Kwan_BN1</strain>
    </source>
</reference>
<evidence type="ECO:0000256" key="5">
    <source>
        <dbReference type="ARBA" id="ARBA00022691"/>
    </source>
</evidence>
<dbReference type="InterPro" id="IPR029063">
    <property type="entry name" value="SAM-dependent_MTases_sf"/>
</dbReference>
<dbReference type="AlphaFoldDB" id="A0A7J7JRR6"/>
<keyword evidence="4" id="KW-0808">Transferase</keyword>
<dbReference type="GO" id="GO:0016594">
    <property type="term" value="F:glycine binding"/>
    <property type="evidence" value="ECO:0007669"/>
    <property type="project" value="TreeGrafter"/>
</dbReference>
<gene>
    <name evidence="9" type="ORF">EB796_012998</name>
</gene>
<dbReference type="GO" id="GO:0005542">
    <property type="term" value="F:folic acid binding"/>
    <property type="evidence" value="ECO:0007669"/>
    <property type="project" value="UniProtKB-KW"/>
</dbReference>
<keyword evidence="3" id="KW-0489">Methyltransferase</keyword>
<dbReference type="Gene3D" id="3.30.46.10">
    <property type="entry name" value="Glycine N-methyltransferase, chain A, domain 1"/>
    <property type="match status" value="1"/>
</dbReference>
<organism evidence="9 10">
    <name type="scientific">Bugula neritina</name>
    <name type="common">Brown bryozoan</name>
    <name type="synonym">Sertularia neritina</name>
    <dbReference type="NCBI Taxonomy" id="10212"/>
    <lineage>
        <taxon>Eukaryota</taxon>
        <taxon>Metazoa</taxon>
        <taxon>Spiralia</taxon>
        <taxon>Lophotrochozoa</taxon>
        <taxon>Bryozoa</taxon>
        <taxon>Gymnolaemata</taxon>
        <taxon>Cheilostomatida</taxon>
        <taxon>Flustrina</taxon>
        <taxon>Buguloidea</taxon>
        <taxon>Bugulidae</taxon>
        <taxon>Bugula</taxon>
    </lineage>
</organism>
<evidence type="ECO:0000256" key="3">
    <source>
        <dbReference type="ARBA" id="ARBA00022603"/>
    </source>
</evidence>
<keyword evidence="5" id="KW-0949">S-adenosyl-L-methionine</keyword>
<dbReference type="SUPFAM" id="SSF53335">
    <property type="entry name" value="S-adenosyl-L-methionine-dependent methyltransferases"/>
    <property type="match status" value="1"/>
</dbReference>